<gene>
    <name evidence="1" type="ORF">MCOR_28809</name>
</gene>
<sequence length="261" mass="30577">MRERLLSHLSGYDSQDIGEHLKNIDKEEKDRSISISWVEIEKPRFEEHHYLKCIERRQAIWPRFNRKRGRPKKNSVSYISGKNPQKIGREYYKLFKLDTTLVDDTFIDNLSELNEQLEREYEIVTDVDDEIVAPELFNENISIQETEETMRLVKLGKAILTLKSVNYITASSRALGALSSKYFLVDGFDYETYTKLFASTVFPIIDYASGVLGYKPYDNIERVQYRAIRTFMGVRKCSPNRTICGDMGWTPVYIHRQCNIE</sequence>
<dbReference type="AlphaFoldDB" id="A0A6J8CG53"/>
<name>A0A6J8CG53_MYTCO</name>
<evidence type="ECO:0000313" key="1">
    <source>
        <dbReference type="EMBL" id="CAC5394004.1"/>
    </source>
</evidence>
<accession>A0A6J8CG53</accession>
<dbReference type="Proteomes" id="UP000507470">
    <property type="component" value="Unassembled WGS sequence"/>
</dbReference>
<dbReference type="OrthoDB" id="6067781at2759"/>
<evidence type="ECO:0000313" key="2">
    <source>
        <dbReference type="Proteomes" id="UP000507470"/>
    </source>
</evidence>
<organism evidence="1 2">
    <name type="scientific">Mytilus coruscus</name>
    <name type="common">Sea mussel</name>
    <dbReference type="NCBI Taxonomy" id="42192"/>
    <lineage>
        <taxon>Eukaryota</taxon>
        <taxon>Metazoa</taxon>
        <taxon>Spiralia</taxon>
        <taxon>Lophotrochozoa</taxon>
        <taxon>Mollusca</taxon>
        <taxon>Bivalvia</taxon>
        <taxon>Autobranchia</taxon>
        <taxon>Pteriomorphia</taxon>
        <taxon>Mytilida</taxon>
        <taxon>Mytiloidea</taxon>
        <taxon>Mytilidae</taxon>
        <taxon>Mytilinae</taxon>
        <taxon>Mytilus</taxon>
    </lineage>
</organism>
<dbReference type="EMBL" id="CACVKT020005246">
    <property type="protein sequence ID" value="CAC5394004.1"/>
    <property type="molecule type" value="Genomic_DNA"/>
</dbReference>
<keyword evidence="2" id="KW-1185">Reference proteome</keyword>
<proteinExistence type="predicted"/>
<protein>
    <submittedName>
        <fullName evidence="1">Uncharacterized protein</fullName>
    </submittedName>
</protein>
<reference evidence="1 2" key="1">
    <citation type="submission" date="2020-06" db="EMBL/GenBank/DDBJ databases">
        <authorList>
            <person name="Li R."/>
            <person name="Bekaert M."/>
        </authorList>
    </citation>
    <scope>NUCLEOTIDE SEQUENCE [LARGE SCALE GENOMIC DNA]</scope>
    <source>
        <strain evidence="2">wild</strain>
    </source>
</reference>